<evidence type="ECO:0000259" key="5">
    <source>
        <dbReference type="PROSITE" id="PS51677"/>
    </source>
</evidence>
<evidence type="ECO:0000256" key="2">
    <source>
        <dbReference type="ARBA" id="ARBA00022801"/>
    </source>
</evidence>
<dbReference type="PANTHER" id="PTHR10587:SF133">
    <property type="entry name" value="CHITIN DEACETYLASE 1-RELATED"/>
    <property type="match status" value="1"/>
</dbReference>
<evidence type="ECO:0000256" key="1">
    <source>
        <dbReference type="ARBA" id="ARBA00022723"/>
    </source>
</evidence>
<protein>
    <submittedName>
        <fullName evidence="6">Polysaccharide deacetylase family protein</fullName>
    </submittedName>
</protein>
<dbReference type="InterPro" id="IPR002509">
    <property type="entry name" value="NODB_dom"/>
</dbReference>
<keyword evidence="1" id="KW-0479">Metal-binding</keyword>
<dbReference type="PANTHER" id="PTHR10587">
    <property type="entry name" value="GLYCOSYL TRANSFERASE-RELATED"/>
    <property type="match status" value="1"/>
</dbReference>
<reference evidence="6 7" key="1">
    <citation type="submission" date="2022-10" db="EMBL/GenBank/DDBJ databases">
        <title>The complete genomes of actinobacterial strains from the NBC collection.</title>
        <authorList>
            <person name="Joergensen T.S."/>
            <person name="Alvarez Arevalo M."/>
            <person name="Sterndorff E.B."/>
            <person name="Faurdal D."/>
            <person name="Vuksanovic O."/>
            <person name="Mourched A.-S."/>
            <person name="Charusanti P."/>
            <person name="Shaw S."/>
            <person name="Blin K."/>
            <person name="Weber T."/>
        </authorList>
    </citation>
    <scope>NUCLEOTIDE SEQUENCE [LARGE SCALE GENOMIC DNA]</scope>
    <source>
        <strain evidence="6 7">NBC 01774</strain>
    </source>
</reference>
<keyword evidence="2" id="KW-0378">Hydrolase</keyword>
<feature type="region of interest" description="Disordered" evidence="3">
    <location>
        <begin position="59"/>
        <end position="94"/>
    </location>
</feature>
<dbReference type="Gene3D" id="3.20.20.370">
    <property type="entry name" value="Glycoside hydrolase/deacetylase"/>
    <property type="match status" value="1"/>
</dbReference>
<evidence type="ECO:0000256" key="4">
    <source>
        <dbReference type="SAM" id="SignalP"/>
    </source>
</evidence>
<proteinExistence type="predicted"/>
<dbReference type="PROSITE" id="PS51677">
    <property type="entry name" value="NODB"/>
    <property type="match status" value="1"/>
</dbReference>
<dbReference type="EMBL" id="CP109106">
    <property type="protein sequence ID" value="WSB70224.1"/>
    <property type="molecule type" value="Genomic_DNA"/>
</dbReference>
<dbReference type="InterPro" id="IPR011330">
    <property type="entry name" value="Glyco_hydro/deAcase_b/a-brl"/>
</dbReference>
<evidence type="ECO:0000313" key="7">
    <source>
        <dbReference type="Proteomes" id="UP001344251"/>
    </source>
</evidence>
<organism evidence="6 7">
    <name type="scientific">Streptomyces decoyicus</name>
    <dbReference type="NCBI Taxonomy" id="249567"/>
    <lineage>
        <taxon>Bacteria</taxon>
        <taxon>Bacillati</taxon>
        <taxon>Actinomycetota</taxon>
        <taxon>Actinomycetes</taxon>
        <taxon>Kitasatosporales</taxon>
        <taxon>Streptomycetaceae</taxon>
        <taxon>Streptomyces</taxon>
    </lineage>
</organism>
<dbReference type="SUPFAM" id="SSF88713">
    <property type="entry name" value="Glycoside hydrolase/deacetylase"/>
    <property type="match status" value="1"/>
</dbReference>
<evidence type="ECO:0000313" key="6">
    <source>
        <dbReference type="EMBL" id="WSB70224.1"/>
    </source>
</evidence>
<dbReference type="RefSeq" id="WP_326619774.1">
    <property type="nucleotide sequence ID" value="NZ_CP109106.1"/>
</dbReference>
<accession>A0ABZ1FIJ0</accession>
<sequence>MPEQTSAARRTSIAGLLAATSLTLALSGCASYDVTAPADARADAPAAAVQAKDAQLAAAKGAKNGNGKNGDGKNGDAKGSQGGGGQATAPGGASGVDCRKAKCVALTFDAGPSENTPRLLDILKKEKVHATFFMLGENHVDKRPAEVKRIDAEGHELANHTWSHQILTDIEPAEAERELSRVQEAVRNITGKTPRLMRPPQGRTDEEVSKISKDLGLAQVLWSVTAKDYQTNDSALITKRVLEQTERDGIILLHDIYKGTVPAVPGILKELKKRGYTVVTVSQLLSPAKAEPGMVYRP</sequence>
<feature type="domain" description="NodB homology" evidence="5">
    <location>
        <begin position="102"/>
        <end position="279"/>
    </location>
</feature>
<name>A0ABZ1FIJ0_9ACTN</name>
<keyword evidence="7" id="KW-1185">Reference proteome</keyword>
<dbReference type="Proteomes" id="UP001344251">
    <property type="component" value="Chromosome"/>
</dbReference>
<keyword evidence="4" id="KW-0732">Signal</keyword>
<evidence type="ECO:0000256" key="3">
    <source>
        <dbReference type="SAM" id="MobiDB-lite"/>
    </source>
</evidence>
<dbReference type="CDD" id="cd10917">
    <property type="entry name" value="CE4_NodB_like_6s_7s"/>
    <property type="match status" value="1"/>
</dbReference>
<feature type="signal peptide" evidence="4">
    <location>
        <begin position="1"/>
        <end position="30"/>
    </location>
</feature>
<dbReference type="Pfam" id="PF01522">
    <property type="entry name" value="Polysacc_deac_1"/>
    <property type="match status" value="1"/>
</dbReference>
<feature type="chain" id="PRO_5047235678" evidence="4">
    <location>
        <begin position="31"/>
        <end position="298"/>
    </location>
</feature>
<gene>
    <name evidence="6" type="ORF">OG863_20945</name>
</gene>
<dbReference type="InterPro" id="IPR050248">
    <property type="entry name" value="Polysacc_deacetylase_ArnD"/>
</dbReference>